<gene>
    <name evidence="1" type="ORF">HD556DRAFT_1231107</name>
</gene>
<evidence type="ECO:0000313" key="1">
    <source>
        <dbReference type="EMBL" id="KAG1799728.1"/>
    </source>
</evidence>
<dbReference type="Proteomes" id="UP000719766">
    <property type="component" value="Unassembled WGS sequence"/>
</dbReference>
<organism evidence="1 2">
    <name type="scientific">Suillus plorans</name>
    <dbReference type="NCBI Taxonomy" id="116603"/>
    <lineage>
        <taxon>Eukaryota</taxon>
        <taxon>Fungi</taxon>
        <taxon>Dikarya</taxon>
        <taxon>Basidiomycota</taxon>
        <taxon>Agaricomycotina</taxon>
        <taxon>Agaricomycetes</taxon>
        <taxon>Agaricomycetidae</taxon>
        <taxon>Boletales</taxon>
        <taxon>Suillineae</taxon>
        <taxon>Suillaceae</taxon>
        <taxon>Suillus</taxon>
    </lineage>
</organism>
<proteinExistence type="predicted"/>
<dbReference type="GeneID" id="64591166"/>
<accession>A0A9P7DPE4</accession>
<comment type="caution">
    <text evidence="1">The sequence shown here is derived from an EMBL/GenBank/DDBJ whole genome shotgun (WGS) entry which is preliminary data.</text>
</comment>
<evidence type="ECO:0000313" key="2">
    <source>
        <dbReference type="Proteomes" id="UP000719766"/>
    </source>
</evidence>
<sequence>MCIVSCISYRSTTLAVDTNARLMIGTAGSFKTCHSAMVSVLGASSSSPLSILSATQLIAKRVFFQDNQVKGHRRFGREDELSKTLDEVNCLYWGGSLVGMAYMFVDEMLKTGKVSQDVVDLIPHLRVVRAVLAIPDGLDGSLDAIYLVEEKIHGRFIKYINNNSTVAADSLHGREVVIGLFLCFVQHVQYQLTNSMVMPSR</sequence>
<dbReference type="EMBL" id="JABBWE010000010">
    <property type="protein sequence ID" value="KAG1799728.1"/>
    <property type="molecule type" value="Genomic_DNA"/>
</dbReference>
<reference evidence="1" key="1">
    <citation type="journal article" date="2020" name="New Phytol.">
        <title>Comparative genomics reveals dynamic genome evolution in host specialist ectomycorrhizal fungi.</title>
        <authorList>
            <person name="Lofgren L.A."/>
            <person name="Nguyen N.H."/>
            <person name="Vilgalys R."/>
            <person name="Ruytinx J."/>
            <person name="Liao H.L."/>
            <person name="Branco S."/>
            <person name="Kuo A."/>
            <person name="LaButti K."/>
            <person name="Lipzen A."/>
            <person name="Andreopoulos W."/>
            <person name="Pangilinan J."/>
            <person name="Riley R."/>
            <person name="Hundley H."/>
            <person name="Na H."/>
            <person name="Barry K."/>
            <person name="Grigoriev I.V."/>
            <person name="Stajich J.E."/>
            <person name="Kennedy P.G."/>
        </authorList>
    </citation>
    <scope>NUCLEOTIDE SEQUENCE</scope>
    <source>
        <strain evidence="1">S12</strain>
    </source>
</reference>
<keyword evidence="2" id="KW-1185">Reference proteome</keyword>
<dbReference type="AlphaFoldDB" id="A0A9P7DPE4"/>
<name>A0A9P7DPE4_9AGAM</name>
<dbReference type="RefSeq" id="XP_041163951.1">
    <property type="nucleotide sequence ID" value="XM_041297402.1"/>
</dbReference>
<protein>
    <submittedName>
        <fullName evidence="1">Uncharacterized protein</fullName>
    </submittedName>
</protein>
<dbReference type="OrthoDB" id="301415at2759"/>